<protein>
    <submittedName>
        <fullName evidence="4">Cobalamin biosynthesis protein</fullName>
    </submittedName>
</protein>
<dbReference type="Pfam" id="PF01890">
    <property type="entry name" value="CbiG_C"/>
    <property type="match status" value="1"/>
</dbReference>
<dbReference type="SUPFAM" id="SSF159672">
    <property type="entry name" value="CbiG N-terminal domain-like"/>
    <property type="match status" value="1"/>
</dbReference>
<evidence type="ECO:0000259" key="3">
    <source>
        <dbReference type="Pfam" id="PF11761"/>
    </source>
</evidence>
<dbReference type="InterPro" id="IPR052553">
    <property type="entry name" value="CbiG_hydrolase"/>
</dbReference>
<evidence type="ECO:0000259" key="1">
    <source>
        <dbReference type="Pfam" id="PF01890"/>
    </source>
</evidence>
<accession>A0ABR6VHY5</accession>
<feature type="domain" description="CobE/GbiG C-terminal" evidence="1">
    <location>
        <begin position="220"/>
        <end position="339"/>
    </location>
</feature>
<evidence type="ECO:0000313" key="4">
    <source>
        <dbReference type="EMBL" id="MBC3536913.1"/>
    </source>
</evidence>
<dbReference type="RefSeq" id="WP_186503067.1">
    <property type="nucleotide sequence ID" value="NZ_JACOGK010000016.1"/>
</dbReference>
<dbReference type="InterPro" id="IPR002750">
    <property type="entry name" value="CobE/GbiG_C"/>
</dbReference>
<dbReference type="InterPro" id="IPR021745">
    <property type="entry name" value="CbiG_mid"/>
</dbReference>
<keyword evidence="5" id="KW-1185">Reference proteome</keyword>
<feature type="domain" description="Cobalamin biosynthesis central region" evidence="3">
    <location>
        <begin position="140"/>
        <end position="217"/>
    </location>
</feature>
<evidence type="ECO:0000259" key="2">
    <source>
        <dbReference type="Pfam" id="PF11760"/>
    </source>
</evidence>
<dbReference type="Gene3D" id="3.30.420.180">
    <property type="entry name" value="CobE/GbiG C-terminal domain"/>
    <property type="match status" value="1"/>
</dbReference>
<dbReference type="InterPro" id="IPR021744">
    <property type="entry name" value="CbiG_N"/>
</dbReference>
<proteinExistence type="predicted"/>
<feature type="domain" description="Cobalamin synthesis G N-terminal" evidence="2">
    <location>
        <begin position="57"/>
        <end position="135"/>
    </location>
</feature>
<gene>
    <name evidence="4" type="ORF">H8J70_06585</name>
</gene>
<sequence length="351" mass="37815">MKAVLFSFTRRGTTLSLTIAAWLTALGWDVQPLTTVKFATIDRRLRVLSPDLRTAAGAAFEEAQLLVFVGAAGIAVRAIAPYVKSKETDPAVVVIDEKGHFVIPILSGHIGGANDMARRLADLVHGQAVLTTATDVNHRFAVDEWAARSGLAISSMREAKAFSAGLLETGRAGVYSDFPIVGPLPQGLEVRDSGPLGLAVTLRPDCYPFTETVVLRPRIIHIGIGCRKGIYKKTIGRVVLRELRRLQLPVHLIARVASIDVKASEEGLLAFAKDYGLPLVFYSADELNSLGDQGFASSDFVLRTVGTDNVCERAAYLSSNGGPFLLHKTVADGVTLAIAREDFSVQFTKTE</sequence>
<dbReference type="Proteomes" id="UP000606870">
    <property type="component" value="Unassembled WGS sequence"/>
</dbReference>
<dbReference type="InterPro" id="IPR036518">
    <property type="entry name" value="CobE/GbiG_C_sf"/>
</dbReference>
<name>A0ABR6VHY5_9FIRM</name>
<dbReference type="Gene3D" id="3.40.50.11220">
    <property type="match status" value="1"/>
</dbReference>
<dbReference type="Pfam" id="PF11761">
    <property type="entry name" value="CbiG_mid"/>
    <property type="match status" value="1"/>
</dbReference>
<dbReference type="PANTHER" id="PTHR37477">
    <property type="entry name" value="COBALT-PRECORRIN-5A HYDROLASE"/>
    <property type="match status" value="1"/>
</dbReference>
<dbReference type="InterPro" id="IPR038029">
    <property type="entry name" value="GbiG_N_sf"/>
</dbReference>
<reference evidence="4 5" key="1">
    <citation type="submission" date="2020-08" db="EMBL/GenBank/DDBJ databases">
        <authorList>
            <person name="Liu C."/>
            <person name="Sun Q."/>
        </authorList>
    </citation>
    <scope>NUCLEOTIDE SEQUENCE [LARGE SCALE GENOMIC DNA]</scope>
    <source>
        <strain evidence="4 5">NSJ-59</strain>
    </source>
</reference>
<dbReference type="SUPFAM" id="SSF159664">
    <property type="entry name" value="CobE/GbiG C-terminal domain-like"/>
    <property type="match status" value="1"/>
</dbReference>
<evidence type="ECO:0000313" key="5">
    <source>
        <dbReference type="Proteomes" id="UP000606870"/>
    </source>
</evidence>
<comment type="caution">
    <text evidence="4">The sequence shown here is derived from an EMBL/GenBank/DDBJ whole genome shotgun (WGS) entry which is preliminary data.</text>
</comment>
<dbReference type="Pfam" id="PF11760">
    <property type="entry name" value="CbiG_N"/>
    <property type="match status" value="1"/>
</dbReference>
<organism evidence="4 5">
    <name type="scientific">Megasphaera hominis</name>
    <dbReference type="NCBI Taxonomy" id="159836"/>
    <lineage>
        <taxon>Bacteria</taxon>
        <taxon>Bacillati</taxon>
        <taxon>Bacillota</taxon>
        <taxon>Negativicutes</taxon>
        <taxon>Veillonellales</taxon>
        <taxon>Veillonellaceae</taxon>
        <taxon>Megasphaera</taxon>
    </lineage>
</organism>
<dbReference type="EMBL" id="JACOGK010000016">
    <property type="protein sequence ID" value="MBC3536913.1"/>
    <property type="molecule type" value="Genomic_DNA"/>
</dbReference>
<dbReference type="PANTHER" id="PTHR37477:SF1">
    <property type="entry name" value="COBALT-PRECORRIN-5A HYDROLASE"/>
    <property type="match status" value="1"/>
</dbReference>